<accession>A0ABP3LYN8</accession>
<dbReference type="PANTHER" id="PTHR43725:SF53">
    <property type="entry name" value="UDP-ARABINOSE 4-EPIMERASE 1"/>
    <property type="match status" value="1"/>
</dbReference>
<reference evidence="8" key="1">
    <citation type="journal article" date="2019" name="Int. J. Syst. Evol. Microbiol.">
        <title>The Global Catalogue of Microorganisms (GCM) 10K type strain sequencing project: providing services to taxonomists for standard genome sequencing and annotation.</title>
        <authorList>
            <consortium name="The Broad Institute Genomics Platform"/>
            <consortium name="The Broad Institute Genome Sequencing Center for Infectious Disease"/>
            <person name="Wu L."/>
            <person name="Ma J."/>
        </authorList>
    </citation>
    <scope>NUCLEOTIDE SEQUENCE [LARGE SCALE GENOMIC DNA]</scope>
    <source>
        <strain evidence="8">JCM 10303</strain>
    </source>
</reference>
<protein>
    <recommendedName>
        <fullName evidence="3">UDP-glucose 4-epimerase</fullName>
    </recommendedName>
    <alternativeName>
        <fullName evidence="5">Galactowaldenase</fullName>
    </alternativeName>
    <alternativeName>
        <fullName evidence="4">UDP-galactose 4-epimerase</fullName>
    </alternativeName>
</protein>
<name>A0ABP3LYN8_SACER</name>
<dbReference type="Gene3D" id="3.40.50.720">
    <property type="entry name" value="NAD(P)-binding Rossmann-like Domain"/>
    <property type="match status" value="1"/>
</dbReference>
<evidence type="ECO:0000259" key="6">
    <source>
        <dbReference type="Pfam" id="PF01370"/>
    </source>
</evidence>
<dbReference type="Proteomes" id="UP001500729">
    <property type="component" value="Unassembled WGS sequence"/>
</dbReference>
<proteinExistence type="inferred from homology"/>
<comment type="pathway">
    <text evidence="1">Carbohydrate metabolism; galactose metabolism.</text>
</comment>
<comment type="caution">
    <text evidence="7">The sequence shown here is derived from an EMBL/GenBank/DDBJ whole genome shotgun (WGS) entry which is preliminary data.</text>
</comment>
<feature type="domain" description="NAD-dependent epimerase/dehydratase" evidence="6">
    <location>
        <begin position="6"/>
        <end position="212"/>
    </location>
</feature>
<dbReference type="InterPro" id="IPR001509">
    <property type="entry name" value="Epimerase_deHydtase"/>
</dbReference>
<evidence type="ECO:0000256" key="3">
    <source>
        <dbReference type="ARBA" id="ARBA00018569"/>
    </source>
</evidence>
<evidence type="ECO:0000313" key="7">
    <source>
        <dbReference type="EMBL" id="GAA0508482.1"/>
    </source>
</evidence>
<dbReference type="Gene3D" id="3.90.25.10">
    <property type="entry name" value="UDP-galactose 4-epimerase, domain 1"/>
    <property type="match status" value="1"/>
</dbReference>
<keyword evidence="8" id="KW-1185">Reference proteome</keyword>
<sequence length="279" mass="29160">MVRRAPTADLGEVELHHGDLLDEDAVAAAVRGADAVVHLAGLTRVRESVEHPGRFYRVNVGGTATVVEALMSTAAATGAVPRFVLASTGAVYGTPKKQPIGEDAMPHPQSPYAATKLAAEQLLDAAAKTGGIAAATVRIFNAAGSVGGHADADDTRIIPRALAAAAGHIPHLEVYGDGSAVRDYVHVADIATAIVTVLTRSREGRHEVFNVGATPASVADIIDAAEAVTGRRVPVVRKPANPAESPELRADTTKLRGLGWEPRRSALRQLIADQWNPTR</sequence>
<comment type="similarity">
    <text evidence="2">Belongs to the NAD(P)-dependent epimerase/dehydratase family.</text>
</comment>
<dbReference type="Pfam" id="PF01370">
    <property type="entry name" value="Epimerase"/>
    <property type="match status" value="1"/>
</dbReference>
<dbReference type="EMBL" id="BAAAGS010000002">
    <property type="protein sequence ID" value="GAA0508482.1"/>
    <property type="molecule type" value="Genomic_DNA"/>
</dbReference>
<dbReference type="SUPFAM" id="SSF51735">
    <property type="entry name" value="NAD(P)-binding Rossmann-fold domains"/>
    <property type="match status" value="1"/>
</dbReference>
<evidence type="ECO:0000256" key="2">
    <source>
        <dbReference type="ARBA" id="ARBA00007637"/>
    </source>
</evidence>
<evidence type="ECO:0000256" key="4">
    <source>
        <dbReference type="ARBA" id="ARBA00031367"/>
    </source>
</evidence>
<organism evidence="7 8">
    <name type="scientific">Saccharopolyspora erythraea</name>
    <name type="common">Streptomyces erythraeus</name>
    <dbReference type="NCBI Taxonomy" id="1836"/>
    <lineage>
        <taxon>Bacteria</taxon>
        <taxon>Bacillati</taxon>
        <taxon>Actinomycetota</taxon>
        <taxon>Actinomycetes</taxon>
        <taxon>Pseudonocardiales</taxon>
        <taxon>Pseudonocardiaceae</taxon>
        <taxon>Saccharopolyspora</taxon>
    </lineage>
</organism>
<dbReference type="PANTHER" id="PTHR43725">
    <property type="entry name" value="UDP-GLUCOSE 4-EPIMERASE"/>
    <property type="match status" value="1"/>
</dbReference>
<evidence type="ECO:0000256" key="1">
    <source>
        <dbReference type="ARBA" id="ARBA00004947"/>
    </source>
</evidence>
<gene>
    <name evidence="7" type="primary">galE_1</name>
    <name evidence="7" type="ORF">GCM10009533_04090</name>
</gene>
<dbReference type="InterPro" id="IPR036291">
    <property type="entry name" value="NAD(P)-bd_dom_sf"/>
</dbReference>
<evidence type="ECO:0000256" key="5">
    <source>
        <dbReference type="ARBA" id="ARBA00033067"/>
    </source>
</evidence>
<evidence type="ECO:0000313" key="8">
    <source>
        <dbReference type="Proteomes" id="UP001500729"/>
    </source>
</evidence>